<dbReference type="PANTHER" id="PTHR10584:SF166">
    <property type="entry name" value="RIBOKINASE"/>
    <property type="match status" value="1"/>
</dbReference>
<dbReference type="SUPFAM" id="SSF53613">
    <property type="entry name" value="Ribokinase-like"/>
    <property type="match status" value="1"/>
</dbReference>
<keyword evidence="2 4" id="KW-0418">Kinase</keyword>
<dbReference type="InterPro" id="IPR029056">
    <property type="entry name" value="Ribokinase-like"/>
</dbReference>
<sequence length="344" mass="36163">MPSPQRSGVLAAGNWLVDRVKTIDAWPAQDALVFILSQTVGNGGGPYNVLKDLARLGATFPLAGLGLLGDDADGRTIREDCTAHGIDASRLHTTSLADTSFTDVMTVRDTGRRTFFHARGANALLAPAHFDFSGVTARWFYLGYLLLLDTLDAPDPACSDQAPLARDVLRRARAAGLLTALDCVSASPERFRTVVTPVLPEVDVLFVNDYEAEQLTGLDLGRGASLNRNSVEQAARALIALGVRRHVILHFPEGTCAASIDGTVVWQPAVRIPAPLIAGAAGAGDAFAAGCLLALHDDQPLAAALELGVCTAATSLLHPTCSESVRPAGDTLAFGRAHGFITLP</sequence>
<reference evidence="4 5" key="1">
    <citation type="submission" date="2019-07" db="EMBL/GenBank/DDBJ databases">
        <title>Description of 53C-WASEF.</title>
        <authorList>
            <person name="Pitt A."/>
            <person name="Hahn M.W."/>
        </authorList>
    </citation>
    <scope>NUCLEOTIDE SEQUENCE [LARGE SCALE GENOMIC DNA]</scope>
    <source>
        <strain evidence="4 5">53C-WASEF</strain>
    </source>
</reference>
<proteinExistence type="predicted"/>
<feature type="domain" description="Carbohydrate kinase PfkB" evidence="3">
    <location>
        <begin position="37"/>
        <end position="324"/>
    </location>
</feature>
<evidence type="ECO:0000259" key="3">
    <source>
        <dbReference type="Pfam" id="PF00294"/>
    </source>
</evidence>
<dbReference type="Gene3D" id="3.40.1190.20">
    <property type="match status" value="1"/>
</dbReference>
<evidence type="ECO:0000256" key="2">
    <source>
        <dbReference type="ARBA" id="ARBA00022777"/>
    </source>
</evidence>
<dbReference type="InterPro" id="IPR011611">
    <property type="entry name" value="PfkB_dom"/>
</dbReference>
<dbReference type="Pfam" id="PF00294">
    <property type="entry name" value="PfkB"/>
    <property type="match status" value="1"/>
</dbReference>
<keyword evidence="1" id="KW-0808">Transferase</keyword>
<dbReference type="RefSeq" id="WP_144230156.1">
    <property type="nucleotide sequence ID" value="NZ_CBCRVV010000012.1"/>
</dbReference>
<comment type="caution">
    <text evidence="4">The sequence shown here is derived from an EMBL/GenBank/DDBJ whole genome shotgun (WGS) entry which is preliminary data.</text>
</comment>
<dbReference type="AlphaFoldDB" id="A0A556QSJ4"/>
<protein>
    <submittedName>
        <fullName evidence="4">Carbohydrate kinase family protein</fullName>
    </submittedName>
</protein>
<dbReference type="Proteomes" id="UP000315648">
    <property type="component" value="Unassembled WGS sequence"/>
</dbReference>
<dbReference type="PANTHER" id="PTHR10584">
    <property type="entry name" value="SUGAR KINASE"/>
    <property type="match status" value="1"/>
</dbReference>
<dbReference type="EMBL" id="VMBG01000001">
    <property type="protein sequence ID" value="TSJ79615.1"/>
    <property type="molecule type" value="Genomic_DNA"/>
</dbReference>
<dbReference type="GO" id="GO:0016301">
    <property type="term" value="F:kinase activity"/>
    <property type="evidence" value="ECO:0007669"/>
    <property type="project" value="UniProtKB-KW"/>
</dbReference>
<dbReference type="GO" id="GO:0005829">
    <property type="term" value="C:cytosol"/>
    <property type="evidence" value="ECO:0007669"/>
    <property type="project" value="TreeGrafter"/>
</dbReference>
<gene>
    <name evidence="4" type="ORF">FPL22_10115</name>
</gene>
<name>A0A556QSJ4_9BACT</name>
<keyword evidence="5" id="KW-1185">Reference proteome</keyword>
<organism evidence="4 5">
    <name type="scientific">Rariglobus hedericola</name>
    <dbReference type="NCBI Taxonomy" id="2597822"/>
    <lineage>
        <taxon>Bacteria</taxon>
        <taxon>Pseudomonadati</taxon>
        <taxon>Verrucomicrobiota</taxon>
        <taxon>Opitutia</taxon>
        <taxon>Opitutales</taxon>
        <taxon>Opitutaceae</taxon>
        <taxon>Rariglobus</taxon>
    </lineage>
</organism>
<dbReference type="OrthoDB" id="9775849at2"/>
<evidence type="ECO:0000313" key="4">
    <source>
        <dbReference type="EMBL" id="TSJ79615.1"/>
    </source>
</evidence>
<evidence type="ECO:0000256" key="1">
    <source>
        <dbReference type="ARBA" id="ARBA00022679"/>
    </source>
</evidence>
<evidence type="ECO:0000313" key="5">
    <source>
        <dbReference type="Proteomes" id="UP000315648"/>
    </source>
</evidence>
<accession>A0A556QSJ4</accession>